<dbReference type="InterPro" id="IPR006059">
    <property type="entry name" value="SBP"/>
</dbReference>
<dbReference type="OrthoDB" id="8874923at2"/>
<dbReference type="Gene3D" id="3.40.190.10">
    <property type="entry name" value="Periplasmic binding protein-like II"/>
    <property type="match status" value="2"/>
</dbReference>
<evidence type="ECO:0000256" key="5">
    <source>
        <dbReference type="ARBA" id="ARBA00022764"/>
    </source>
</evidence>
<dbReference type="GO" id="GO:0030976">
    <property type="term" value="F:thiamine pyrophosphate binding"/>
    <property type="evidence" value="ECO:0007669"/>
    <property type="project" value="TreeGrafter"/>
</dbReference>
<proteinExistence type="inferred from homology"/>
<comment type="caution">
    <text evidence="6">The sequence shown here is derived from an EMBL/GenBank/DDBJ whole genome shotgun (WGS) entry which is preliminary data.</text>
</comment>
<accession>A0A502DFM0</accession>
<keyword evidence="3" id="KW-0813">Transport</keyword>
<dbReference type="AlphaFoldDB" id="A0A502DFM0"/>
<evidence type="ECO:0000256" key="1">
    <source>
        <dbReference type="ARBA" id="ARBA00004418"/>
    </source>
</evidence>
<reference evidence="6 7" key="1">
    <citation type="journal article" date="2019" name="Environ. Microbiol.">
        <title>Species interactions and distinct microbial communities in high Arctic permafrost affected cryosols are associated with the CH4 and CO2 gas fluxes.</title>
        <authorList>
            <person name="Altshuler I."/>
            <person name="Hamel J."/>
            <person name="Turney S."/>
            <person name="Magnuson E."/>
            <person name="Levesque R."/>
            <person name="Greer C."/>
            <person name="Whyte L.G."/>
        </authorList>
    </citation>
    <scope>NUCLEOTIDE SEQUENCE [LARGE SCALE GENOMIC DNA]</scope>
    <source>
        <strain evidence="6 7">S06.C</strain>
    </source>
</reference>
<dbReference type="Pfam" id="PF13416">
    <property type="entry name" value="SBP_bac_8"/>
    <property type="match status" value="1"/>
</dbReference>
<keyword evidence="4" id="KW-0732">Signal</keyword>
<evidence type="ECO:0000256" key="3">
    <source>
        <dbReference type="ARBA" id="ARBA00022448"/>
    </source>
</evidence>
<dbReference type="SUPFAM" id="SSF53850">
    <property type="entry name" value="Periplasmic binding protein-like II"/>
    <property type="match status" value="1"/>
</dbReference>
<dbReference type="EMBL" id="RCZI01000010">
    <property type="protein sequence ID" value="TPG23502.1"/>
    <property type="molecule type" value="Genomic_DNA"/>
</dbReference>
<dbReference type="GO" id="GO:0030975">
    <property type="term" value="F:thiamine binding"/>
    <property type="evidence" value="ECO:0007669"/>
    <property type="project" value="TreeGrafter"/>
</dbReference>
<keyword evidence="5" id="KW-0574">Periplasm</keyword>
<comment type="subcellular location">
    <subcellularLocation>
        <location evidence="1">Periplasm</location>
    </subcellularLocation>
</comment>
<dbReference type="GO" id="GO:0030288">
    <property type="term" value="C:outer membrane-bounded periplasmic space"/>
    <property type="evidence" value="ECO:0007669"/>
    <property type="project" value="TreeGrafter"/>
</dbReference>
<dbReference type="PANTHER" id="PTHR30006">
    <property type="entry name" value="THIAMINE-BINDING PERIPLASMIC PROTEIN-RELATED"/>
    <property type="match status" value="1"/>
</dbReference>
<gene>
    <name evidence="6" type="ORF">EAH82_20800</name>
</gene>
<dbReference type="GO" id="GO:0015888">
    <property type="term" value="P:thiamine transport"/>
    <property type="evidence" value="ECO:0007669"/>
    <property type="project" value="TreeGrafter"/>
</dbReference>
<dbReference type="PANTHER" id="PTHR30006:SF3">
    <property type="entry name" value="THIAMINE-BINDING PERIPLASMIC PROTEIN"/>
    <property type="match status" value="1"/>
</dbReference>
<evidence type="ECO:0000313" key="7">
    <source>
        <dbReference type="Proteomes" id="UP000319212"/>
    </source>
</evidence>
<comment type="similarity">
    <text evidence="2">Belongs to the bacterial solute-binding protein 1 family.</text>
</comment>
<evidence type="ECO:0000313" key="6">
    <source>
        <dbReference type="EMBL" id="TPG23502.1"/>
    </source>
</evidence>
<evidence type="ECO:0000256" key="2">
    <source>
        <dbReference type="ARBA" id="ARBA00008520"/>
    </source>
</evidence>
<protein>
    <submittedName>
        <fullName evidence="6">Extracellular solute-binding protein</fullName>
    </submittedName>
</protein>
<organism evidence="6 7">
    <name type="scientific">Variovorax guangxiensis</name>
    <dbReference type="NCBI Taxonomy" id="1775474"/>
    <lineage>
        <taxon>Bacteria</taxon>
        <taxon>Pseudomonadati</taxon>
        <taxon>Pseudomonadota</taxon>
        <taxon>Betaproteobacteria</taxon>
        <taxon>Burkholderiales</taxon>
        <taxon>Comamonadaceae</taxon>
        <taxon>Variovorax</taxon>
    </lineage>
</organism>
<name>A0A502DFM0_9BURK</name>
<sequence length="374" mass="40184">MGDASAGRGMRPPHSISLSISNQPRGAFMHRPVLFNAICAAMTAIAAAGPLSAHAQAGPAPKEIRILESGGASGDSIEQAYIKPFTARTGIKVTRESPTSAGKLQAMVQSKNVTSVLVELGATNVVAARALGLLEPLDWAAINPAPVYPEAKWPDAFGYQYSSTIMAWGKGSKQPKTWADFWNVKDFPGKRALPDYPGYALPLALLADGVAPDKLYPLDIDRAFASLQKIKGSVAVWWKAGAQAPQLLEDKEVAYSAAWSGRIVGNPKIDYTYNQGLLQLAYFVVPKGADPAAKAAAMGLLHEMSKLENQLVATNVIPYTGASPGIEKMVPKEKIDDYPTTEANKKLQVQADPTWTADNAKLIEKRWQEFKLGL</sequence>
<evidence type="ECO:0000256" key="4">
    <source>
        <dbReference type="ARBA" id="ARBA00022729"/>
    </source>
</evidence>
<dbReference type="Proteomes" id="UP000319212">
    <property type="component" value="Unassembled WGS sequence"/>
</dbReference>